<keyword evidence="2 7" id="KW-0812">Transmembrane</keyword>
<evidence type="ECO:0000256" key="6">
    <source>
        <dbReference type="SAM" id="MobiDB-lite"/>
    </source>
</evidence>
<evidence type="ECO:0000256" key="2">
    <source>
        <dbReference type="ARBA" id="ARBA00022692"/>
    </source>
</evidence>
<dbReference type="PANTHER" id="PTHR39344">
    <property type="entry name" value="UPF0182 PROTEIN SLL1060"/>
    <property type="match status" value="1"/>
</dbReference>
<keyword evidence="3 7" id="KW-1133">Transmembrane helix</keyword>
<feature type="transmembrane region" description="Helical" evidence="7">
    <location>
        <begin position="70"/>
        <end position="92"/>
    </location>
</feature>
<feature type="coiled-coil region" evidence="5">
    <location>
        <begin position="899"/>
        <end position="952"/>
    </location>
</feature>
<keyword evidence="5" id="KW-0175">Coiled coil</keyword>
<feature type="transmembrane region" description="Helical" evidence="7">
    <location>
        <begin position="25"/>
        <end position="50"/>
    </location>
</feature>
<gene>
    <name evidence="8" type="ORF">UFOPK1726_00218</name>
</gene>
<organism evidence="8">
    <name type="scientific">freshwater metagenome</name>
    <dbReference type="NCBI Taxonomy" id="449393"/>
    <lineage>
        <taxon>unclassified sequences</taxon>
        <taxon>metagenomes</taxon>
        <taxon>ecological metagenomes</taxon>
    </lineage>
</organism>
<feature type="compositionally biased region" description="Acidic residues" evidence="6">
    <location>
        <begin position="885"/>
        <end position="895"/>
    </location>
</feature>
<evidence type="ECO:0000313" key="8">
    <source>
        <dbReference type="EMBL" id="CAB4570061.1"/>
    </source>
</evidence>
<evidence type="ECO:0000256" key="1">
    <source>
        <dbReference type="ARBA" id="ARBA00022475"/>
    </source>
</evidence>
<dbReference type="PANTHER" id="PTHR39344:SF1">
    <property type="entry name" value="UPF0182 PROTEIN SLL1060"/>
    <property type="match status" value="1"/>
</dbReference>
<feature type="transmembrane region" description="Helical" evidence="7">
    <location>
        <begin position="166"/>
        <end position="188"/>
    </location>
</feature>
<dbReference type="InterPro" id="IPR005372">
    <property type="entry name" value="UPF0182"/>
</dbReference>
<dbReference type="EMBL" id="CAEZTT010000013">
    <property type="protein sequence ID" value="CAB4570061.1"/>
    <property type="molecule type" value="Genomic_DNA"/>
</dbReference>
<dbReference type="GO" id="GO:0005576">
    <property type="term" value="C:extracellular region"/>
    <property type="evidence" value="ECO:0007669"/>
    <property type="project" value="TreeGrafter"/>
</dbReference>
<keyword evidence="1" id="KW-1003">Cell membrane</keyword>
<feature type="transmembrane region" description="Helical" evidence="7">
    <location>
        <begin position="209"/>
        <end position="229"/>
    </location>
</feature>
<dbReference type="HAMAP" id="MF_01600">
    <property type="entry name" value="UPF0182"/>
    <property type="match status" value="1"/>
</dbReference>
<evidence type="ECO:0000256" key="5">
    <source>
        <dbReference type="SAM" id="Coils"/>
    </source>
</evidence>
<dbReference type="Pfam" id="PF03699">
    <property type="entry name" value="UPF0182"/>
    <property type="match status" value="1"/>
</dbReference>
<accession>A0A6J6E103</accession>
<keyword evidence="4 7" id="KW-0472">Membrane</keyword>
<evidence type="ECO:0000256" key="4">
    <source>
        <dbReference type="ARBA" id="ARBA00023136"/>
    </source>
</evidence>
<feature type="transmembrane region" description="Helical" evidence="7">
    <location>
        <begin position="254"/>
        <end position="275"/>
    </location>
</feature>
<feature type="transmembrane region" description="Helical" evidence="7">
    <location>
        <begin position="113"/>
        <end position="135"/>
    </location>
</feature>
<feature type="transmembrane region" description="Helical" evidence="7">
    <location>
        <begin position="282"/>
        <end position="304"/>
    </location>
</feature>
<reference evidence="8" key="1">
    <citation type="submission" date="2020-05" db="EMBL/GenBank/DDBJ databases">
        <authorList>
            <person name="Chiriac C."/>
            <person name="Salcher M."/>
            <person name="Ghai R."/>
            <person name="Kavagutti S V."/>
        </authorList>
    </citation>
    <scope>NUCLEOTIDE SEQUENCE</scope>
</reference>
<proteinExistence type="inferred from homology"/>
<name>A0A6J6E103_9ZZZZ</name>
<feature type="region of interest" description="Disordered" evidence="6">
    <location>
        <begin position="878"/>
        <end position="898"/>
    </location>
</feature>
<sequence length="958" mass="105669">MTFFQQNPFGDRPTPPSLPTGRSRAFLFAISIVVALGLLTSFFAGFYTDYLWFRSVDSQAVFTTILTTRILLFTVTLVVSVLFLWGTVFLAYRLRPAQTAILIPEAVDKLRKLLAYGIAGVLAMLMALSAGSNWAQWLSFINREPFNYDDPHFGIDVSFFVFTYPVLRLLIGTGITLSLFMFIIGFLIHSANGAIVLQPDQRRVTPQATAHLSAILGVFMLFKAGAYWLDRYGLAVQSNTLVDGLQYTDVQAVLPVRALLTGIAALVAILFFVNIFRRSWRIPITAVGLLVATSVLAGGVYPSLLEQFRVRPSQAALEAPYIERGINTTRDAYNLTDVVKEDYAAVSQPKIENLDQFQGTLSKVRLMDPAALAPTFNQLQQIRGYYSFGDQLDVARYEIDGELRGAILATREINLDAIPQARNFINSHFVYTHGFGISAAFDSTVRPDGGPVFFERDIPPRGPLDITEPRIYFGERSPDYSIVGAPEGADPVELDYPDETSPTGQQNNTYSGDGGVPIGSFFNRLMYAISFSEVNIMLSDFVNEESQVLYVRDPSARVQNVAPWLTLDSDPYPIVSEGRIKWIVDGYTTTSLFPYSERVSLGSATTDALGVTGSTISRLSTDQVNYMRNSVKAVVDSYEGTVTLYGWEADEPILKVWDKVFPGLIKPRAEMPESVFNQVRYPEDLFKVQRSVYAKYHVTTPASFYNGQDFWSVPQDPTAEGAALSQPPYYLQIQMPGDEEESFMLTSAYSPVQRQTLAAFIAVGSDPRRDDYGKIRVLQLPSNTVIPGPNQVQNNFESDPQVGQELNLLRQGGSNVRLGNLLSLPIAGGFLYVEPVYVQGAAGDGYPLLRRVLASFGQKVVFKPNLEEALFELFGSSAGVPDEVTPGDDEGEPAEPDAAQTAQQRLNQALSDMQTALSEADTALRNGDFTAYGSAQRRLEAALQRAVAAQREVDSATN</sequence>
<evidence type="ECO:0000256" key="7">
    <source>
        <dbReference type="SAM" id="Phobius"/>
    </source>
</evidence>
<dbReference type="AlphaFoldDB" id="A0A6J6E103"/>
<protein>
    <submittedName>
        <fullName evidence="8">Unannotated protein</fullName>
    </submittedName>
</protein>
<evidence type="ECO:0000256" key="3">
    <source>
        <dbReference type="ARBA" id="ARBA00022989"/>
    </source>
</evidence>
<dbReference type="GO" id="GO:0016020">
    <property type="term" value="C:membrane"/>
    <property type="evidence" value="ECO:0007669"/>
    <property type="project" value="InterPro"/>
</dbReference>